<organism evidence="1">
    <name type="scientific">uncultured Caudovirales phage</name>
    <dbReference type="NCBI Taxonomy" id="2100421"/>
    <lineage>
        <taxon>Viruses</taxon>
        <taxon>Duplodnaviria</taxon>
        <taxon>Heunggongvirae</taxon>
        <taxon>Uroviricota</taxon>
        <taxon>Caudoviricetes</taxon>
        <taxon>Peduoviridae</taxon>
        <taxon>Maltschvirus</taxon>
        <taxon>Maltschvirus maltsch</taxon>
    </lineage>
</organism>
<reference evidence="1" key="1">
    <citation type="submission" date="2020-04" db="EMBL/GenBank/DDBJ databases">
        <authorList>
            <person name="Chiriac C."/>
            <person name="Salcher M."/>
            <person name="Ghai R."/>
            <person name="Kavagutti S V."/>
        </authorList>
    </citation>
    <scope>NUCLEOTIDE SEQUENCE</scope>
</reference>
<protein>
    <submittedName>
        <fullName evidence="1">Uncharacterized protein</fullName>
    </submittedName>
</protein>
<dbReference type="EMBL" id="LR796167">
    <property type="protein sequence ID" value="CAB4122767.1"/>
    <property type="molecule type" value="Genomic_DNA"/>
</dbReference>
<gene>
    <name evidence="1" type="ORF">UFOVP29_67</name>
</gene>
<sequence length="90" mass="10192">MNPWLRELVTEHLITAGGVNPTRANDVVDSLDSLLKDRHLCVVPAFLSDEMFQAQLQINPSVVYSEQSQEYRAAVWAYMQVEINNTLVDS</sequence>
<name>A0A6J5KPE3_9CAUD</name>
<accession>A0A6J5KPE3</accession>
<proteinExistence type="predicted"/>
<evidence type="ECO:0000313" key="1">
    <source>
        <dbReference type="EMBL" id="CAB4122767.1"/>
    </source>
</evidence>